<dbReference type="Proteomes" id="UP000019275">
    <property type="component" value="Unassembled WGS sequence"/>
</dbReference>
<proteinExistence type="predicted"/>
<evidence type="ECO:0000313" key="1">
    <source>
        <dbReference type="EMBL" id="EWH15119.1"/>
    </source>
</evidence>
<sequence>MISNAFKFRLTFKKKAMIQKIIFVYNANSGVGNAMLDSAHKIFSPSTYNCNLCSITFGVFTEDKAWKKFRSTTNLELQFLHKDEFEKKFVGSKFVNTTLPVIFKESGGELKEFITTNELNELKSSDQLISAIKTKNLK</sequence>
<organism evidence="1 2">
    <name type="scientific">Cellulophaga geojensis KL-A</name>
    <dbReference type="NCBI Taxonomy" id="1328323"/>
    <lineage>
        <taxon>Bacteria</taxon>
        <taxon>Pseudomonadati</taxon>
        <taxon>Bacteroidota</taxon>
        <taxon>Flavobacteriia</taxon>
        <taxon>Flavobacteriales</taxon>
        <taxon>Flavobacteriaceae</taxon>
        <taxon>Cellulophaga</taxon>
    </lineage>
</organism>
<dbReference type="EMBL" id="ARZX01000001">
    <property type="protein sequence ID" value="EWH15119.1"/>
    <property type="molecule type" value="Genomic_DNA"/>
</dbReference>
<evidence type="ECO:0008006" key="3">
    <source>
        <dbReference type="Google" id="ProtNLM"/>
    </source>
</evidence>
<protein>
    <recommendedName>
        <fullName evidence="3">GTPase</fullName>
    </recommendedName>
</protein>
<reference evidence="1 2" key="1">
    <citation type="journal article" date="2014" name="Genome Announc.">
        <title>Draft Genome Sequence of the Carrageenan-Degrading Bacterium Cellulophaga sp. Strain KL-A, Isolated from Decaying Marine Algae.</title>
        <authorList>
            <person name="Shan D."/>
            <person name="Ying J."/>
            <person name="Li X."/>
            <person name="Gao Z."/>
            <person name="Wei G."/>
            <person name="Shao Z."/>
        </authorList>
    </citation>
    <scope>NUCLEOTIDE SEQUENCE [LARGE SCALE GENOMIC DNA]</scope>
    <source>
        <strain evidence="1 2">KL-A</strain>
    </source>
</reference>
<gene>
    <name evidence="1" type="ORF">KLA_01130</name>
</gene>
<name>A0ABN0RT42_9FLAO</name>
<accession>A0ABN0RT42</accession>
<comment type="caution">
    <text evidence="1">The sequence shown here is derived from an EMBL/GenBank/DDBJ whole genome shotgun (WGS) entry which is preliminary data.</text>
</comment>
<evidence type="ECO:0000313" key="2">
    <source>
        <dbReference type="Proteomes" id="UP000019275"/>
    </source>
</evidence>
<keyword evidence="2" id="KW-1185">Reference proteome</keyword>